<proteinExistence type="inferred from homology"/>
<feature type="binding site" evidence="7">
    <location>
        <position position="386"/>
    </location>
    <ligand>
        <name>Zn(2+)</name>
        <dbReference type="ChEBI" id="CHEBI:29105"/>
        <label>2</label>
    </ligand>
</feature>
<name>A0A927BW57_9BACL</name>
<dbReference type="GO" id="GO:0046872">
    <property type="term" value="F:metal ion binding"/>
    <property type="evidence" value="ECO:0007669"/>
    <property type="project" value="UniProtKB-KW"/>
</dbReference>
<evidence type="ECO:0000313" key="10">
    <source>
        <dbReference type="Proteomes" id="UP000621560"/>
    </source>
</evidence>
<dbReference type="Gene3D" id="3.30.70.360">
    <property type="match status" value="1"/>
</dbReference>
<sequence length="416" mass="45139">MQQRTINGGRVYARIMELAELGKLGDTGVCRLALSEEDRAAVQLVKGWMEQAGMTAAIDAFGNLIGRLPGADPEAPAVMLGSHIDTQPYAGRFDGIVGVVGAIEAVQTMREQGIRPAVPIEVAAFCDEEGTRFNKGLFGSRGLVGMLEEGELERTDRDGVTRREALLAFGGDPARFAESRYPPGRLGAYLELHIEQGPVLEALDCPAGIVTGISGPLWLTVELQGYAGHAGSVPMHMRRDALAGAARIVTVLHSLAARDKTTPSVATVGSLNVFPDSRNIIPEKVRFTVDLRDIDLARRQAMERELYDSIDSICKEHGLTYTIREDTNSEPRYCDPAIMSAIAESVEELGGSVPQLMSGPFHDALAMSHYCRYGMIFVRCKGGISHNPQEFASEEDVAYGTELLYRTALKLCEQQA</sequence>
<feature type="domain" description="Peptidase M20 dimerisation" evidence="8">
    <location>
        <begin position="212"/>
        <end position="316"/>
    </location>
</feature>
<comment type="cofactor">
    <cofactor evidence="7">
        <name>Zn(2+)</name>
        <dbReference type="ChEBI" id="CHEBI:29105"/>
    </cofactor>
    <text evidence="7">Binds 2 Zn(2+) ions per subunit.</text>
</comment>
<keyword evidence="4 7" id="KW-0479">Metal-binding</keyword>
<dbReference type="Pfam" id="PF07687">
    <property type="entry name" value="M20_dimer"/>
    <property type="match status" value="1"/>
</dbReference>
<dbReference type="InterPro" id="IPR002933">
    <property type="entry name" value="Peptidase_M20"/>
</dbReference>
<keyword evidence="6" id="KW-0464">Manganese</keyword>
<dbReference type="SUPFAM" id="SSF53187">
    <property type="entry name" value="Zn-dependent exopeptidases"/>
    <property type="match status" value="1"/>
</dbReference>
<dbReference type="PANTHER" id="PTHR32494">
    <property type="entry name" value="ALLANTOATE DEIMINASE-RELATED"/>
    <property type="match status" value="1"/>
</dbReference>
<evidence type="ECO:0000256" key="3">
    <source>
        <dbReference type="ARBA" id="ARBA00011738"/>
    </source>
</evidence>
<feature type="binding site" evidence="7">
    <location>
        <position position="129"/>
    </location>
    <ligand>
        <name>Zn(2+)</name>
        <dbReference type="ChEBI" id="CHEBI:29105"/>
        <label>2</label>
    </ligand>
</feature>
<evidence type="ECO:0000256" key="4">
    <source>
        <dbReference type="ARBA" id="ARBA00022723"/>
    </source>
</evidence>
<reference evidence="9" key="1">
    <citation type="submission" date="2020-09" db="EMBL/GenBank/DDBJ databases">
        <title>A novel bacterium of genus Paenibacillus, isolated from South China Sea.</title>
        <authorList>
            <person name="Huang H."/>
            <person name="Mo K."/>
            <person name="Hu Y."/>
        </authorList>
    </citation>
    <scope>NUCLEOTIDE SEQUENCE</scope>
    <source>
        <strain evidence="9">IB182496</strain>
    </source>
</reference>
<dbReference type="NCBIfam" id="TIGR01879">
    <property type="entry name" value="hydantase"/>
    <property type="match status" value="1"/>
</dbReference>
<dbReference type="SUPFAM" id="SSF55031">
    <property type="entry name" value="Bacterial exopeptidase dimerisation domain"/>
    <property type="match status" value="1"/>
</dbReference>
<dbReference type="Gene3D" id="3.40.630.10">
    <property type="entry name" value="Zn peptidases"/>
    <property type="match status" value="1"/>
</dbReference>
<evidence type="ECO:0000256" key="2">
    <source>
        <dbReference type="ARBA" id="ARBA00006153"/>
    </source>
</evidence>
<keyword evidence="5 9" id="KW-0378">Hydrolase</keyword>
<protein>
    <submittedName>
        <fullName evidence="9">Zn-dependent hydrolase</fullName>
    </submittedName>
</protein>
<dbReference type="AlphaFoldDB" id="A0A927BW57"/>
<feature type="binding site" evidence="7">
    <location>
        <position position="94"/>
    </location>
    <ligand>
        <name>Zn(2+)</name>
        <dbReference type="ChEBI" id="CHEBI:29105"/>
        <label>2</label>
    </ligand>
</feature>
<dbReference type="CDD" id="cd03884">
    <property type="entry name" value="M20_bAS"/>
    <property type="match status" value="1"/>
</dbReference>
<organism evidence="9 10">
    <name type="scientific">Paenibacillus sabuli</name>
    <dbReference type="NCBI Taxonomy" id="2772509"/>
    <lineage>
        <taxon>Bacteria</taxon>
        <taxon>Bacillati</taxon>
        <taxon>Bacillota</taxon>
        <taxon>Bacilli</taxon>
        <taxon>Bacillales</taxon>
        <taxon>Paenibacillaceae</taxon>
        <taxon>Paenibacillus</taxon>
    </lineage>
</organism>
<dbReference type="PIRSF" id="PIRSF001235">
    <property type="entry name" value="Amidase_carbamoylase"/>
    <property type="match status" value="1"/>
</dbReference>
<comment type="subunit">
    <text evidence="3">Homodimer.</text>
</comment>
<evidence type="ECO:0000256" key="5">
    <source>
        <dbReference type="ARBA" id="ARBA00022801"/>
    </source>
</evidence>
<dbReference type="RefSeq" id="WP_190919604.1">
    <property type="nucleotide sequence ID" value="NZ_JACXIZ010000028.1"/>
</dbReference>
<feature type="binding site" evidence="7">
    <location>
        <position position="83"/>
    </location>
    <ligand>
        <name>Zn(2+)</name>
        <dbReference type="ChEBI" id="CHEBI:29105"/>
        <label>1</label>
    </ligand>
</feature>
<comment type="caution">
    <text evidence="9">The sequence shown here is derived from an EMBL/GenBank/DDBJ whole genome shotgun (WGS) entry which is preliminary data.</text>
</comment>
<feature type="binding site" evidence="7">
    <location>
        <position position="193"/>
    </location>
    <ligand>
        <name>Zn(2+)</name>
        <dbReference type="ChEBI" id="CHEBI:29105"/>
        <label>1</label>
    </ligand>
</feature>
<keyword evidence="7" id="KW-0862">Zinc</keyword>
<dbReference type="Pfam" id="PF01546">
    <property type="entry name" value="Peptidase_M20"/>
    <property type="match status" value="1"/>
</dbReference>
<accession>A0A927BW57</accession>
<evidence type="ECO:0000259" key="8">
    <source>
        <dbReference type="Pfam" id="PF07687"/>
    </source>
</evidence>
<comment type="similarity">
    <text evidence="2">Belongs to the peptidase M20 family.</text>
</comment>
<evidence type="ECO:0000256" key="1">
    <source>
        <dbReference type="ARBA" id="ARBA00001936"/>
    </source>
</evidence>
<feature type="binding site" evidence="7">
    <location>
        <position position="94"/>
    </location>
    <ligand>
        <name>Zn(2+)</name>
        <dbReference type="ChEBI" id="CHEBI:29105"/>
        <label>1</label>
    </ligand>
</feature>
<comment type="cofactor">
    <cofactor evidence="1">
        <name>Mn(2+)</name>
        <dbReference type="ChEBI" id="CHEBI:29035"/>
    </cofactor>
</comment>
<dbReference type="InterPro" id="IPR036264">
    <property type="entry name" value="Bact_exopeptidase_dim_dom"/>
</dbReference>
<dbReference type="NCBIfam" id="NF006771">
    <property type="entry name" value="PRK09290.1-5"/>
    <property type="match status" value="1"/>
</dbReference>
<gene>
    <name evidence="9" type="ORF">IDH44_16735</name>
</gene>
<dbReference type="InterPro" id="IPR010158">
    <property type="entry name" value="Amidase_Cbmase"/>
</dbReference>
<keyword evidence="10" id="KW-1185">Reference proteome</keyword>
<dbReference type="GO" id="GO:0016813">
    <property type="term" value="F:hydrolase activity, acting on carbon-nitrogen (but not peptide) bonds, in linear amidines"/>
    <property type="evidence" value="ECO:0007669"/>
    <property type="project" value="InterPro"/>
</dbReference>
<dbReference type="PANTHER" id="PTHR32494:SF19">
    <property type="entry name" value="ALLANTOATE DEIMINASE-RELATED"/>
    <property type="match status" value="1"/>
</dbReference>
<dbReference type="EMBL" id="JACXIZ010000028">
    <property type="protein sequence ID" value="MBD2846845.1"/>
    <property type="molecule type" value="Genomic_DNA"/>
</dbReference>
<dbReference type="InterPro" id="IPR011650">
    <property type="entry name" value="Peptidase_M20_dimer"/>
</dbReference>
<dbReference type="Proteomes" id="UP000621560">
    <property type="component" value="Unassembled WGS sequence"/>
</dbReference>
<evidence type="ECO:0000313" key="9">
    <source>
        <dbReference type="EMBL" id="MBD2846845.1"/>
    </source>
</evidence>
<evidence type="ECO:0000256" key="6">
    <source>
        <dbReference type="ARBA" id="ARBA00023211"/>
    </source>
</evidence>
<evidence type="ECO:0000256" key="7">
    <source>
        <dbReference type="PIRSR" id="PIRSR001235-1"/>
    </source>
</evidence>